<dbReference type="Pfam" id="PF05050">
    <property type="entry name" value="Methyltransf_21"/>
    <property type="match status" value="1"/>
</dbReference>
<dbReference type="NCBIfam" id="TIGR01444">
    <property type="entry name" value="fkbM_fam"/>
    <property type="match status" value="1"/>
</dbReference>
<dbReference type="SUPFAM" id="SSF53335">
    <property type="entry name" value="S-adenosyl-L-methionine-dependent methyltransferases"/>
    <property type="match status" value="1"/>
</dbReference>
<evidence type="ECO:0000259" key="1">
    <source>
        <dbReference type="Pfam" id="PF05050"/>
    </source>
</evidence>
<dbReference type="OrthoDB" id="9812600at2"/>
<dbReference type="PANTHER" id="PTHR34203:SF13">
    <property type="entry name" value="EXPRESSED PROTEIN"/>
    <property type="match status" value="1"/>
</dbReference>
<dbReference type="InterPro" id="IPR052514">
    <property type="entry name" value="SAM-dependent_MTase"/>
</dbReference>
<evidence type="ECO:0000313" key="3">
    <source>
        <dbReference type="Proteomes" id="UP000236736"/>
    </source>
</evidence>
<dbReference type="AlphaFoldDB" id="A0A1H6A683"/>
<sequence length="271" mass="31757">MLNLFNKVYKKLKKTLLKVENKDEFPFGNFNQIKGKDHFPNFYSFNLEGKTIISPNEKMVPILYNHIFEKEIYKFKSKNNRPKIIDCGSNIGMAVLYWKKIFPNAEIVAFEPSKMNFKALKFNIENNLFENVNLVNAAVSTKSGKQEFTDNDAASGSLFLEKALHKKYEVNTVRLDIFLKEEIDFLKIDIEGEEINILDQIENNLLNINNLFIEYHSFINRPQKLSLFLAALEKANFRYYIEGEYTNKAPLFNDHIKLQQDLQVAIWAKKY</sequence>
<dbReference type="STRING" id="1120964.GCA_001313265_06780"/>
<reference evidence="3" key="1">
    <citation type="submission" date="2016-10" db="EMBL/GenBank/DDBJ databases">
        <authorList>
            <person name="Varghese N."/>
            <person name="Submissions S."/>
        </authorList>
    </citation>
    <scope>NUCLEOTIDE SEQUENCE [LARGE SCALE GENOMIC DNA]</scope>
    <source>
        <strain evidence="3">DSM 17298</strain>
    </source>
</reference>
<keyword evidence="2" id="KW-0489">Methyltransferase</keyword>
<protein>
    <submittedName>
        <fullName evidence="2">Methyltransferase, FkbM family</fullName>
    </submittedName>
</protein>
<dbReference type="Proteomes" id="UP000236736">
    <property type="component" value="Unassembled WGS sequence"/>
</dbReference>
<dbReference type="PANTHER" id="PTHR34203">
    <property type="entry name" value="METHYLTRANSFERASE, FKBM FAMILY PROTEIN"/>
    <property type="match status" value="1"/>
</dbReference>
<name>A0A1H6A683_9BACT</name>
<dbReference type="GO" id="GO:0032259">
    <property type="term" value="P:methylation"/>
    <property type="evidence" value="ECO:0007669"/>
    <property type="project" value="UniProtKB-KW"/>
</dbReference>
<dbReference type="InterPro" id="IPR006342">
    <property type="entry name" value="FkbM_mtfrase"/>
</dbReference>
<keyword evidence="3" id="KW-1185">Reference proteome</keyword>
<gene>
    <name evidence="2" type="ORF">SAMN03080598_03936</name>
</gene>
<accession>A0A1H6A683</accession>
<proteinExistence type="predicted"/>
<dbReference type="InterPro" id="IPR029063">
    <property type="entry name" value="SAM-dependent_MTases_sf"/>
</dbReference>
<dbReference type="Gene3D" id="3.40.50.150">
    <property type="entry name" value="Vaccinia Virus protein VP39"/>
    <property type="match status" value="1"/>
</dbReference>
<dbReference type="EMBL" id="FNVR01000037">
    <property type="protein sequence ID" value="SEG43882.1"/>
    <property type="molecule type" value="Genomic_DNA"/>
</dbReference>
<dbReference type="GO" id="GO:0008168">
    <property type="term" value="F:methyltransferase activity"/>
    <property type="evidence" value="ECO:0007669"/>
    <property type="project" value="UniProtKB-KW"/>
</dbReference>
<dbReference type="RefSeq" id="WP_103926496.1">
    <property type="nucleotide sequence ID" value="NZ_FNVR01000037.1"/>
</dbReference>
<feature type="domain" description="Methyltransferase FkbM" evidence="1">
    <location>
        <begin position="86"/>
        <end position="239"/>
    </location>
</feature>
<keyword evidence="2" id="KW-0808">Transferase</keyword>
<organism evidence="2 3">
    <name type="scientific">Algoriphagus boritolerans DSM 17298 = JCM 18970</name>
    <dbReference type="NCBI Taxonomy" id="1120964"/>
    <lineage>
        <taxon>Bacteria</taxon>
        <taxon>Pseudomonadati</taxon>
        <taxon>Bacteroidota</taxon>
        <taxon>Cytophagia</taxon>
        <taxon>Cytophagales</taxon>
        <taxon>Cyclobacteriaceae</taxon>
        <taxon>Algoriphagus</taxon>
    </lineage>
</organism>
<evidence type="ECO:0000313" key="2">
    <source>
        <dbReference type="EMBL" id="SEG43882.1"/>
    </source>
</evidence>